<dbReference type="AlphaFoldDB" id="F4R5D9"/>
<accession>F4R5D9</accession>
<proteinExistence type="predicted"/>
<evidence type="ECO:0000256" key="1">
    <source>
        <dbReference type="SAM" id="SignalP"/>
    </source>
</evidence>
<evidence type="ECO:0000313" key="3">
    <source>
        <dbReference type="Proteomes" id="UP000001072"/>
    </source>
</evidence>
<dbReference type="RefSeq" id="XP_007404653.1">
    <property type="nucleotide sequence ID" value="XM_007404591.1"/>
</dbReference>
<keyword evidence="1" id="KW-0732">Signal</keyword>
<evidence type="ECO:0000313" key="2">
    <source>
        <dbReference type="EMBL" id="EGG12278.1"/>
    </source>
</evidence>
<dbReference type="GeneID" id="18929300"/>
<feature type="signal peptide" evidence="1">
    <location>
        <begin position="1"/>
        <end position="24"/>
    </location>
</feature>
<dbReference type="VEuPathDB" id="FungiDB:MELLADRAFT_59195"/>
<reference evidence="3" key="1">
    <citation type="journal article" date="2011" name="Proc. Natl. Acad. Sci. U.S.A.">
        <title>Obligate biotrophy features unraveled by the genomic analysis of rust fungi.</title>
        <authorList>
            <person name="Duplessis S."/>
            <person name="Cuomo C.A."/>
            <person name="Lin Y.-C."/>
            <person name="Aerts A."/>
            <person name="Tisserant E."/>
            <person name="Veneault-Fourrey C."/>
            <person name="Joly D.L."/>
            <person name="Hacquard S."/>
            <person name="Amselem J."/>
            <person name="Cantarel B.L."/>
            <person name="Chiu R."/>
            <person name="Coutinho P.M."/>
            <person name="Feau N."/>
            <person name="Field M."/>
            <person name="Frey P."/>
            <person name="Gelhaye E."/>
            <person name="Goldberg J."/>
            <person name="Grabherr M.G."/>
            <person name="Kodira C.D."/>
            <person name="Kohler A."/>
            <person name="Kuees U."/>
            <person name="Lindquist E.A."/>
            <person name="Lucas S.M."/>
            <person name="Mago R."/>
            <person name="Mauceli E."/>
            <person name="Morin E."/>
            <person name="Murat C."/>
            <person name="Pangilinan J.L."/>
            <person name="Park R."/>
            <person name="Pearson M."/>
            <person name="Quesneville H."/>
            <person name="Rouhier N."/>
            <person name="Sakthikumar S."/>
            <person name="Salamov A.A."/>
            <person name="Schmutz J."/>
            <person name="Selles B."/>
            <person name="Shapiro H."/>
            <person name="Tanguay P."/>
            <person name="Tuskan G.A."/>
            <person name="Henrissat B."/>
            <person name="Van de Peer Y."/>
            <person name="Rouze P."/>
            <person name="Ellis J.G."/>
            <person name="Dodds P.N."/>
            <person name="Schein J.E."/>
            <person name="Zhong S."/>
            <person name="Hamelin R.C."/>
            <person name="Grigoriev I.V."/>
            <person name="Szabo L.J."/>
            <person name="Martin F."/>
        </authorList>
    </citation>
    <scope>NUCLEOTIDE SEQUENCE [LARGE SCALE GENOMIC DNA]</scope>
    <source>
        <strain evidence="3">98AG31 / pathotype 3-4-7</strain>
    </source>
</reference>
<dbReference type="EMBL" id="GL883091">
    <property type="protein sequence ID" value="EGG12278.1"/>
    <property type="molecule type" value="Genomic_DNA"/>
</dbReference>
<gene>
    <name evidence="2" type="ORF">MELLADRAFT_59195</name>
</gene>
<protein>
    <recommendedName>
        <fullName evidence="4">Secreted protein</fullName>
    </recommendedName>
</protein>
<dbReference type="KEGG" id="mlr:MELLADRAFT_59195"/>
<dbReference type="InParanoid" id="F4R5D9"/>
<name>F4R5D9_MELLP</name>
<feature type="chain" id="PRO_5003317291" description="Secreted protein" evidence="1">
    <location>
        <begin position="25"/>
        <end position="215"/>
    </location>
</feature>
<sequence length="215" mass="22645">MKSCGIVTLVFLVAVYIHAPKVEGSQLFVKRANNDQSNLDVFCAATGGDPLKQKPTCKKTGTSSKEPQLICTKVDSKSTTAPAGATARGELGCSDKAKLEIKFKDCDKSGKKPTKLFCELSAIPISCKKGAAATPVVNPPSVLCVTKGTKPTSSKAQCVPSKEDPTGKFTGTIQCNKKETMTFVGSNSKNPCNDKAGQGILFCTPPTDPNKAVRQ</sequence>
<dbReference type="HOGENOM" id="CLU_1283489_0_0_1"/>
<evidence type="ECO:0008006" key="4">
    <source>
        <dbReference type="Google" id="ProtNLM"/>
    </source>
</evidence>
<dbReference type="OrthoDB" id="10351401at2759"/>
<organism evidence="3">
    <name type="scientific">Melampsora larici-populina (strain 98AG31 / pathotype 3-4-7)</name>
    <name type="common">Poplar leaf rust fungus</name>
    <dbReference type="NCBI Taxonomy" id="747676"/>
    <lineage>
        <taxon>Eukaryota</taxon>
        <taxon>Fungi</taxon>
        <taxon>Dikarya</taxon>
        <taxon>Basidiomycota</taxon>
        <taxon>Pucciniomycotina</taxon>
        <taxon>Pucciniomycetes</taxon>
        <taxon>Pucciniales</taxon>
        <taxon>Melampsoraceae</taxon>
        <taxon>Melampsora</taxon>
    </lineage>
</organism>
<dbReference type="Proteomes" id="UP000001072">
    <property type="component" value="Unassembled WGS sequence"/>
</dbReference>
<keyword evidence="3" id="KW-1185">Reference proteome</keyword>